<sequence>MQRRSFFRVAGATVAASTLVLAGCGTDDPTPTTPAAGANVLTLAAGEVGLLNYAYILEQLEAAFYQKVVDAPPADLRAGEKEALTELRDHEVIHREFLKFALADKAIGTIEFNFSSVTFTTREGVFTAAKKLEDLGVAAYAGVGKLLSGSYLALLAKIASVEARHAAYVRDALQPNSFGTPDAGIIATTGDYAGLNVALTPAQAMAAAAPFLNFTVDVSQLPTT</sequence>
<dbReference type="InterPro" id="IPR009078">
    <property type="entry name" value="Ferritin-like_SF"/>
</dbReference>
<evidence type="ECO:0000313" key="3">
    <source>
        <dbReference type="Proteomes" id="UP000184418"/>
    </source>
</evidence>
<dbReference type="Pfam" id="PF13668">
    <property type="entry name" value="Ferritin_2"/>
    <property type="match status" value="1"/>
</dbReference>
<name>A0A1M6CZ36_9BACT</name>
<dbReference type="PROSITE" id="PS51257">
    <property type="entry name" value="PROKAR_LIPOPROTEIN"/>
    <property type="match status" value="1"/>
</dbReference>
<evidence type="ECO:0000313" key="2">
    <source>
        <dbReference type="EMBL" id="SHI66229.1"/>
    </source>
</evidence>
<proteinExistence type="predicted"/>
<evidence type="ECO:0000256" key="1">
    <source>
        <dbReference type="SAM" id="SignalP"/>
    </source>
</evidence>
<keyword evidence="3" id="KW-1185">Reference proteome</keyword>
<keyword evidence="1" id="KW-0732">Signal</keyword>
<protein>
    <submittedName>
        <fullName evidence="2">Ferritin-like domain-containing protein</fullName>
    </submittedName>
</protein>
<accession>A0A1M6CZ36</accession>
<dbReference type="AlphaFoldDB" id="A0A1M6CZ36"/>
<feature type="chain" id="PRO_5013291234" evidence="1">
    <location>
        <begin position="23"/>
        <end position="224"/>
    </location>
</feature>
<reference evidence="2 3" key="1">
    <citation type="submission" date="2016-11" db="EMBL/GenBank/DDBJ databases">
        <authorList>
            <person name="Jaros S."/>
            <person name="Januszkiewicz K."/>
            <person name="Wedrychowicz H."/>
        </authorList>
    </citation>
    <scope>NUCLEOTIDE SEQUENCE [LARGE SCALE GENOMIC DNA]</scope>
    <source>
        <strain evidence="2 3">DSM 21074</strain>
    </source>
</reference>
<dbReference type="SUPFAM" id="SSF47240">
    <property type="entry name" value="Ferritin-like"/>
    <property type="match status" value="1"/>
</dbReference>
<dbReference type="EMBL" id="FQYN01000002">
    <property type="protein sequence ID" value="SHI66229.1"/>
    <property type="molecule type" value="Genomic_DNA"/>
</dbReference>
<organism evidence="2 3">
    <name type="scientific">Hymenobacter daecheongensis DSM 21074</name>
    <dbReference type="NCBI Taxonomy" id="1121955"/>
    <lineage>
        <taxon>Bacteria</taxon>
        <taxon>Pseudomonadati</taxon>
        <taxon>Bacteroidota</taxon>
        <taxon>Cytophagia</taxon>
        <taxon>Cytophagales</taxon>
        <taxon>Hymenobacteraceae</taxon>
        <taxon>Hymenobacter</taxon>
    </lineage>
</organism>
<dbReference type="STRING" id="1121955.SAMN02745146_1321"/>
<gene>
    <name evidence="2" type="ORF">SAMN02745146_1321</name>
</gene>
<feature type="signal peptide" evidence="1">
    <location>
        <begin position="1"/>
        <end position="22"/>
    </location>
</feature>
<dbReference type="Proteomes" id="UP000184418">
    <property type="component" value="Unassembled WGS sequence"/>
</dbReference>